<dbReference type="HOGENOM" id="CLU_3194851_0_0_0"/>
<evidence type="ECO:0000313" key="2">
    <source>
        <dbReference type="EMBL" id="ACO32288.1"/>
    </source>
</evidence>
<accession>C1F4H9</accession>
<organism evidence="2 3">
    <name type="scientific">Acidobacterium capsulatum (strain ATCC 51196 / DSM 11244 / BCRC 80197 / JCM 7670 / NBRC 15755 / NCIMB 13165 / 161)</name>
    <dbReference type="NCBI Taxonomy" id="240015"/>
    <lineage>
        <taxon>Bacteria</taxon>
        <taxon>Pseudomonadati</taxon>
        <taxon>Acidobacteriota</taxon>
        <taxon>Terriglobia</taxon>
        <taxon>Terriglobales</taxon>
        <taxon>Acidobacteriaceae</taxon>
        <taxon>Acidobacterium</taxon>
    </lineage>
</organism>
<evidence type="ECO:0000313" key="3">
    <source>
        <dbReference type="Proteomes" id="UP000002207"/>
    </source>
</evidence>
<dbReference type="AlphaFoldDB" id="C1F4H9"/>
<gene>
    <name evidence="2" type="ordered locus">ACP_3022</name>
</gene>
<dbReference type="InParanoid" id="C1F4H9"/>
<dbReference type="KEGG" id="aca:ACP_3022"/>
<dbReference type="Proteomes" id="UP000002207">
    <property type="component" value="Chromosome"/>
</dbReference>
<evidence type="ECO:0000256" key="1">
    <source>
        <dbReference type="SAM" id="MobiDB-lite"/>
    </source>
</evidence>
<sequence length="45" mass="5172">MLDEPDCALPGTAPTTSTTRKAKAKIEKKRLLRFIALLRINQWFQ</sequence>
<reference evidence="2 3" key="1">
    <citation type="journal article" date="2009" name="Appl. Environ. Microbiol.">
        <title>Three genomes from the phylum Acidobacteria provide insight into the lifestyles of these microorganisms in soils.</title>
        <authorList>
            <person name="Ward N.L."/>
            <person name="Challacombe J.F."/>
            <person name="Janssen P.H."/>
            <person name="Henrissat B."/>
            <person name="Coutinho P.M."/>
            <person name="Wu M."/>
            <person name="Xie G."/>
            <person name="Haft D.H."/>
            <person name="Sait M."/>
            <person name="Badger J."/>
            <person name="Barabote R.D."/>
            <person name="Bradley B."/>
            <person name="Brettin T.S."/>
            <person name="Brinkac L.M."/>
            <person name="Bruce D."/>
            <person name="Creasy T."/>
            <person name="Daugherty S.C."/>
            <person name="Davidsen T.M."/>
            <person name="DeBoy R.T."/>
            <person name="Detter J.C."/>
            <person name="Dodson R.J."/>
            <person name="Durkin A.S."/>
            <person name="Ganapathy A."/>
            <person name="Gwinn-Giglio M."/>
            <person name="Han C.S."/>
            <person name="Khouri H."/>
            <person name="Kiss H."/>
            <person name="Kothari S.P."/>
            <person name="Madupu R."/>
            <person name="Nelson K.E."/>
            <person name="Nelson W.C."/>
            <person name="Paulsen I."/>
            <person name="Penn K."/>
            <person name="Ren Q."/>
            <person name="Rosovitz M.J."/>
            <person name="Selengut J.D."/>
            <person name="Shrivastava S."/>
            <person name="Sullivan S.A."/>
            <person name="Tapia R."/>
            <person name="Thompson L.S."/>
            <person name="Watkins K.L."/>
            <person name="Yang Q."/>
            <person name="Yu C."/>
            <person name="Zafar N."/>
            <person name="Zhou L."/>
            <person name="Kuske C.R."/>
        </authorList>
    </citation>
    <scope>NUCLEOTIDE SEQUENCE [LARGE SCALE GENOMIC DNA]</scope>
    <source>
        <strain evidence="3">ATCC 51196 / DSM 11244 / BCRC 80197 / JCM 7670 / NBRC 15755 / NCIMB 13165 / 161</strain>
    </source>
</reference>
<protein>
    <submittedName>
        <fullName evidence="2">Uncharacterized protein</fullName>
    </submittedName>
</protein>
<feature type="region of interest" description="Disordered" evidence="1">
    <location>
        <begin position="1"/>
        <end position="22"/>
    </location>
</feature>
<name>C1F4H9_ACIC5</name>
<dbReference type="EMBL" id="CP001472">
    <property type="protein sequence ID" value="ACO32288.1"/>
    <property type="molecule type" value="Genomic_DNA"/>
</dbReference>
<proteinExistence type="predicted"/>
<keyword evidence="3" id="KW-1185">Reference proteome</keyword>